<feature type="coiled-coil region" evidence="1">
    <location>
        <begin position="63"/>
        <end position="90"/>
    </location>
</feature>
<dbReference type="InterPro" id="IPR027417">
    <property type="entry name" value="P-loop_NTPase"/>
</dbReference>
<evidence type="ECO:0000313" key="3">
    <source>
        <dbReference type="Proteomes" id="UP000215483"/>
    </source>
</evidence>
<evidence type="ECO:0000313" key="2">
    <source>
        <dbReference type="EMBL" id="OXY91493.1"/>
    </source>
</evidence>
<sequence>MANGTREGSAEESFRAGLRRLGELHRVRLGGSPSLSVLARAAGVRSKSTVSAWLDGDRMPNDVEHLLGVVRKLREQASRLEEAIPGVDQELLQPAWWRERYTELAGARNHATGLAVQSAQAARAVERYDAESRRAALPDLPRPVADWHPGSLGVHPAVPGIVGAPGGTTGAAADFVLPTSVTDFVLPTYVPRDHDRHLRHRLRQAALGPDPALVLILGESCTGKTRTAYEAVRGCLPDWDLVFPKDSGSLLGLLDAGLARPGTVLWLDEGQNFLARERGEEVAAQLRRLLERPQPIVVLMTMWREHHRALTAQPDAPGKDPHPQARALLTQAIGCRVPAAFSPDALRDISGTRDPSLAVASLASRDGTLTQTLAAGPQLVEYYEAADASPACYGKAVLTAAMDARRLGHGPALPDGLLEAAAPAYLNETQRAGAGADWFAGALDHGRHRIKGVVAPLGEVAAAGGMGARPGQRRLADYLDQYGRLARSYVCPGAPFWEAAERFAADAADLYELANSARRRGRYAVADTLFRRAAERGHARAWAEMASLRETRGCREEAVELMWKGHDAGDATALLDLVSWYEEDGDDEAARRLVPEIIGTGHPEALLFVAEGKELAGSDGEVERLARAAAELGWAAALTFLGRRRMLAGELGAAERYFRRAIAAGDHAAAFELARMRLVNEDDVPGAVAAAYQGAELGDFFVLGMMAQLVRSVDPAEGERMARNAAALGGLSPARMVNLSFWEYMGRQQGLAVLADHAEATDGAGAGEAILRAAAEEGDMHAMAWLAQRQWEFGDLDEAEHLYEQAAEGGHAPALVSLARMRREAGHVSEAERLCRVAVDAGEPSAVGELAQTWEAAGMPERAGSLMVHGLDADGEPALPWLPSRPEHDPSLGLHAVKGWMEIRRVRSIEQDEQDEQDER</sequence>
<dbReference type="Proteomes" id="UP000215483">
    <property type="component" value="Unassembled WGS sequence"/>
</dbReference>
<dbReference type="EMBL" id="MCGQ01000029">
    <property type="protein sequence ID" value="OXY91493.1"/>
    <property type="molecule type" value="Genomic_DNA"/>
</dbReference>
<keyword evidence="3" id="KW-1185">Reference proteome</keyword>
<dbReference type="Gene3D" id="1.25.40.10">
    <property type="entry name" value="Tetratricopeptide repeat domain"/>
    <property type="match status" value="2"/>
</dbReference>
<dbReference type="SUPFAM" id="SSF52540">
    <property type="entry name" value="P-loop containing nucleoside triphosphate hydrolases"/>
    <property type="match status" value="1"/>
</dbReference>
<keyword evidence="1" id="KW-0175">Coiled coil</keyword>
<dbReference type="RefSeq" id="WP_094219951.1">
    <property type="nucleotide sequence ID" value="NZ_MCGQ01000029.1"/>
</dbReference>
<protein>
    <submittedName>
        <fullName evidence="2">Uncharacterized protein</fullName>
    </submittedName>
</protein>
<comment type="caution">
    <text evidence="2">The sequence shown here is derived from an EMBL/GenBank/DDBJ whole genome shotgun (WGS) entry which is preliminary data.</text>
</comment>
<organism evidence="2 3">
    <name type="scientific">Streptomyces diastatochromogenes</name>
    <dbReference type="NCBI Taxonomy" id="42236"/>
    <lineage>
        <taxon>Bacteria</taxon>
        <taxon>Bacillati</taxon>
        <taxon>Actinomycetota</taxon>
        <taxon>Actinomycetes</taxon>
        <taxon>Kitasatosporales</taxon>
        <taxon>Streptomycetaceae</taxon>
        <taxon>Streptomyces</taxon>
    </lineage>
</organism>
<gene>
    <name evidence="2" type="ORF">BEK98_29905</name>
</gene>
<evidence type="ECO:0000256" key="1">
    <source>
        <dbReference type="SAM" id="Coils"/>
    </source>
</evidence>
<dbReference type="SUPFAM" id="SSF81901">
    <property type="entry name" value="HCP-like"/>
    <property type="match status" value="2"/>
</dbReference>
<dbReference type="InterPro" id="IPR011990">
    <property type="entry name" value="TPR-like_helical_dom_sf"/>
</dbReference>
<proteinExistence type="predicted"/>
<name>A0A233S776_STRDA</name>
<accession>A0A233S776</accession>
<dbReference type="AlphaFoldDB" id="A0A233S776"/>
<dbReference type="OrthoDB" id="3964962at2"/>
<reference evidence="2 3" key="1">
    <citation type="submission" date="2016-07" db="EMBL/GenBank/DDBJ databases">
        <title>Draft genome of Streptomyces diastatochromogenes.</title>
        <authorList>
            <person name="Podduturi R."/>
            <person name="Lukassen M.B."/>
            <person name="Clausen N."/>
            <person name="Nielsen J.L."/>
            <person name="Jorgensen N.O."/>
        </authorList>
    </citation>
    <scope>NUCLEOTIDE SEQUENCE [LARGE SCALE GENOMIC DNA]</scope>
    <source>
        <strain evidence="2 3">DSM 40608</strain>
    </source>
</reference>